<sequence length="5992" mass="682999">MLFGASLIKALFRNILEKFGSDILGNWDLSENIEIHSFSPLDLELTNFPVPQILFDIAELPFIIVYSNIGNIRICVNSDKIVSKSNPINIEVKNVDIQVRLASPDEWNISKWSKKILKSKKKRLREWEKFVSPWSTKSVDNSLTQSIETSIVNSLVINAYNIHAYIVDDDIGDSPFTFEIFADALKINSPYNSLDLCEQEKDGLNSNLFQFLWIRFYGFRIIYKKFSECLLCSISKNITPSKHYEDNLTAEVENNNKSLLSFLQNLIPFIRSDNQYSNEKLSALDYLCCSFGIRSPLKELNIHNGNKENMESVSFENSTIGDINKGKETSSTVNLFNPKHTQNGNSKFIDIPDNCLHAIELTPDIGIEIHILFQRWDIRALKAPISLFPLSCETQEDVINFISSCKWKVSKLIFLPKSNLYTGSQPPNTKVGSNSPIELTSTIDALNALFNFINYINEWTSFLKAIQAIYYNRKTRAQMESYLVSIINANRQNYTISGISNFLASLLSSLEDELPINDIISLHVAANYYVKEKLGSLHQLWIPCSNIEEISLLSVQEFLSELETKNKDISNLSNNSSYNKVEYYKHGDISTFKHWFDFDSALEVVIPNIRCNILLTTIDDIDANIRPFPSWIKSLIVCNLNSGVSKQKVVNLLGICSTIVIDGTIYMISNKITFCHREINIKLGNFSIYEREIGLISVRANLNRTTLDIDEIYLDKKYEQRDFKSLQKFTSIVFNSVNLDFLPCFRILSIDSVPITKVNIKANNWNSYLVPDFVYTDDNSNRNNRHISNFISIKLHQFYSSVDLTHMRNQLLRNSLGSLIQDNYVVNKESNGYGFNYINIGIPNLNISSLKAIWRLGNILPLCKSKIGHLLMRCKKTYETDLIRSLFTMIKVITKQNEKMTINLRCLTISSLFPPDETFTTFSAADLFYIREKQISSTNLYNIRETQMYKNLLRNKDLSLNSNQSADFALFKVESYVKVPRLDNEIVEHIEDTNTSGAYPNNLENKVLMIINDICSRPNFFINNLKSYHIMESSQSVCKDDKVFWSMDDLKIPFDTLDSSESLLYNDILQYFLQNSYIIELSTCMSGCKLLLEHLFMEISFSDISLVVSLRHLGISSILSNRSEMYILDMRDLFLHYKGLTMDLRLTCIQINLTPISVALLSGYEFLIFPMQGVTDLPKLFAKLASFSDGEIKKKKAIEKSSKSLLSLLQNLSLNIQFLGLHVYDSNSLAFDFVLYSISLKYKYTSLNQVLKFVFNLGEIYIQHLHSISLDFNPDSRYSWDNELTNYNELVVPSVIFCKYAGHLVPHRSSPLNTAKDSTLYVLICANHDTQKLDLSDYSLNNKKSSQTPQIYLEAQFKIEDSILNNKNDNYDANATNINICASEVKENNSSVNINVTKAEISERTYNNKVNFKVFAGHIFFSYEIAGRIQKVLNDYKNLVSIYKSEKNILWSSQFTDNIVSPVLLAKAVGKKDEIEEKSSDNILLDTNFTNCCGYNPKSLINSSNNSYIFDWCIVLENITLHTLLGIEQLLYEGNNIENRLLDIHRKSLQYSGDSFTIIRPLYCYNNKSFNSNFYNPRIAILTAESIGVRISSFIKIAFKNIPGNLGDCLNSGISIAPSDKCAGDLRFWKLYLLIREIDIMILRNGTWGILDFSLRRVRLLLKSHSNEPVVNSSKDLDIINILNEFNQRSIKSLLHSNISNFKYIKFTIRDFCIWSILYERNRCNFSSKSSETSGKETSNIETDTNIFDMFYTNIDFSLEYVCLTPERNALSEYSSILLPEFTTIEKCREIEDTGENTNNLILPGWSYGLILPPQTPFSDKTYLQNSTPKLFPVFGKRPIPRNNLDSLNNKEIGKSKEAQAYSQGTDLSDSNSKLNRQLFKKDKKRIIQVNSGKFCNEAESMQILPLFSFEALHQDICNTDRSISASVVISPTFMTLLPNFLRQLIDIFHFINKFMNFKYQTENDISVDKSETNSENSKDENLRNIPITTSTSLQSNNVTTSNNLLNGDIKMFPDDLCVSDKVYTSESCETPDAILNILEKIKAIPLSSISLKAQLHTIVMTFPEFHDTILTQSISSEHFDGFNYSPSRDRYLVATFSGIYKPAIAVKCNFNICYLKLNNGELIGSENTTSNDGQANSAKLELDICNIRLQFPYVQNIGENFVFEESSSLQGIRNYESSDKSLLYPILDIFVPSIHSCFILTKVITYSSSIQADHDELSDSENLCNLNETGMVLGSLSISSIFAFDAAEIPIIENTHLIRNSILRDHIKNVCVNKQGKRYSNGIINSYNPEGNVYFDDSELMAMDSQILSISFNLKGLSMESQLEIKCFRFIFSLTTVNLSVPYIQKVLSWWNDLWTIRIRFPRCTNSTMRYFLVDMCSDKLYSSSYGLTTRSQNSNQYVKLSGFPIKNSEFCNSVYTVNIYDYWQHELTNPLYFPLDISVPIVLALPPTSILVSNVRPYNAVRRTDNFTPSLLNSYVKYYDCEFRFKKLMNSKQTLSTSGNSSLTNIGKLGNICFTPKLTEQFPTLSEISKILTGISNSRETVGIEDDCNPVYKDNYEEFGDYPSRSQIRENKDRENKNSLGIHISEEDTNKVVSNSVDDHLLNSAMSGIHKMVKIVRYPIIYSWSAIRQKLLSTDKSNLTTNIGQNLGSVNEFTKVVDEINLSNVNDNFLGYNGVHSKEELSRTNSDSIENIKCEKLDNGPAIDEPDKLNFGDDKLAKFKVLSTISKKISKVGKSRRTKSRDYNTYSSGDYLNSGDSNECTQLAIENVQTTQKSKQRLNIQVIIENLEIWIHRDVSLEKSGDTQIIKDSQIKNSNIISSKRHNKKFPPELTLEEAAIDWIAKSVYCVPPVKRWSSSINESNSELLLNKKTNMSMELKEYKFDGGNVELHSPSEGHQYNPFYQNLLYSSQGCNEDDESACSYKQPNLEYSTRILFPNTFEIYNFRRNIGHYDQTSFDYIMKSNRYGRRQTLAVHRDTRASSNSHIFPIRNSFKGSYNTNFDFANVPKGENFNSSGISRNSDRINSNSQGLTEVCGRNQYKSYENNIKSFGTAFSILISMNIAIDITEYDFQVSANCNELRILPGFPISLNNKTLFSRCNISPKYEKDGEITEPKESNLQFFSVPNNYNYNYYSIMFQKRWLTIVSLNGGNIYMPLASNLPSSVKRDFLLYLNGAKLSIKPCCTLRSKRSDIWTSYETSVELYIGEVTISLSMDLIRELQIYKEYLYSIKGNIDKYTLHHPKHIYSYISPESILCPYIHTDSFDVFKGSGTPASSTFKNKGRSSIVRQPLPLMINPTEPEDKIRCITPQVSIVEATEEIKCQLETSDEGQLRSNNNISRYSGNKDVIDRELDSQVTSSEDEEDNTSSICENQVVLLTYSGFPLPSSRSYYLPESAKIHLQEQVNYERHSNRRFGIFVSEDLNWPSMEMYKKGNGTSSGRKSLISDHLLYSSISKIIRLTSTSLEWLMAKKYTNNSEKTMRKKNILYLLKVHWDKCNQFIFEYNQPCFDVIIYNDYTDLLRFSVETSHGIAQYPNALNCKFRSIISTITHDPVIDCMITIIRPFLVNLDISLQNQAESLNFQCKSKSNSTYPNLNYSQTYMDRSLLRCQIMLINLRTESISLEITSGFLQNIKLVISDLENFNLLGLVYAYQRKIHTVKIINDMGQSTLLVQPIYSIGDYPDILNNTTNPNCLKFVNYLDTPYFADSLGYKSISVSGSSIKGLRTQIINRNEYCHAAVYLPIYLAIQKFIHRKGQKIAARLQAMENSDNERYLIKLGDISEKTNLNRSSNIGSSVNRMNVSSEIKHYEISIPQATSTMIMHNTQDIMSDSANSAVNCEESIKDYTAIQNKSTKITVKKKGKNNVTQGGGKSSIYNSSVILNDITKEIYRLGDTSKSYNFQGSKHMWLSGKMYDLLYGSTRIVESEFYQLAEQLELATPYLGGNGGLETIIHRFFLTQPIWSLVGRMKDDTMHMRSYRFGTLGFLVVLEPEPGANANEWIWTLGTCVQIENSTNITLRITVTWRHGIRRFCGALFTDSDKGINTRIENGSYMFPCIDIPPFSRRSIPLSWFLLSDMEPIIVPILTKTVEQEDEDDQHLLNIGNIHEFNRNNFTDYSGNSNKDNFTGKHNLVINNKSVRRIQSKLHPVPFSTLRKLIYEIISIQPGNVTKANISTESFSLIFETLMAFSGRINVVDIPTVDKYVTSYRYTIEITPFMTMMNILPFPIQIRFQMSSGIKIPVEALALQYNVVPEIKFPNIIAFAENKFKSLAASSIDDNYCTKYLDSDSTNNLAHSNDDGITCNGSTNDKSRSRNSILNKLENIYHDEFAILIEFLSGKPVDIILQPQQELALPIFRQKLEMILYINGCPLEGCYFPIYTNTSNSPEYIQAQNALINEFIYRSNKFSVSFPFGDTISHNVSLDRIIGNPYNAWGPFYSKVLQNYYSKVYSGLESNGLKSTNNKLYDCLNHLTVNIGVSSRQIIFSALARIENTTDSILCLFLNENTSLNISSANNTSVPLPLPPFFRYFTSHENMKNLRISSLAITTSLPTLRKYNIQTIANNIKINYTSKISSKIDISTTGVCIPLIKLPLIKYQEKVSNDISYQAESKSENLENQDNNDTLVNTSIYEDNINNGNSQMLTFGVAIHQNDLLSYMNYPVATFYNRCELVSRLPFPILIHKFTTAREMHQKIQSCLNECEDYEILSKEASNATFIFPDTDKQKHSTEFHRVHNNRPNELESIKLPPITSLSSSILLRPNERRPYHQVDPRIWISKPIINSNDPFLTSRDFSLFSGCKIEYSSQPSKFQVALYPQQQDVRASNGVNGINSSNQIGSTSNKLNSTAKLSNFATPFLLTLQLIPGILGSSTSSAANATIGNSGYFVIFSVAEAPFFKICNLSSYYIAYQTPDTSKVHNYYYRGKKAVFGATSNVQLGDFTNENNPDSDIDDIDSSLKNKRIVDVDNTKNCYSYPNLGAAKSADISVIPPHTSIPYIPKDWDCEYIGIMPLNVKKSNWTTHSITSIKDEIYVITFVKYEEIMKVIPATDKLQSALNSEIVTNIENSPKNEAIELQPDYKIQLGNSGTVTDIKPTIVDKSNIQKNSKRIKYGKLYIFLMVNSQGTRILIIMENRKSAEKVLSGHFAVLNQNVIQSGFGDDHFDFSKNSNIVMNSLSSENNHQVDGLSLSSNIEKTKSSIVQQSAMKYYYISKLSWIGLKFSFFIPRTSVSWIHQNELVIVWHGSLFQIVGSILPDNIYSMMILDFTCDLLMKKCMELAGLENSTWRTEHTIKGSFFDTPFRRNKGVALKPLFSDGIASLINNEEKILIPKQNPDIIDLDMGMDIMGTFSSKSINIVDLDENKHFEYIGGYVKKIFLFLSKNIRNMGGSFSVGENYALRQALLLLKRTYKDCILREKFYASKFYLDQKSYPDEVQKQYSSFKVYSRSPSDLKYLKHSLFNSEFKSKQSVLLSLYDDALNSMIQTISLLSNQMESALLINGRFTIKVGLESIHIDHFLPGDIPVILKTTSNKRLSSLNNRLSHNLSIKAKNIERNTEEVETQAEKKEKYQNDTNENQDLQASINDDNIEVCDNNSETTKSNNSNNSRFISLTIAHSLMNPVYAPIFDKIIITVSPISCNLERLVVQSLYFMVFKEIENMTNIADSRKKALWMSSTRQKPSMIQFSQRNSLRKNRSGPLICYVSGGFSLPMYITRTPWEQLRIGRPMYIRTLEISDVAVTISIRTSDDTINIDTLTSEALLFMNILPLDTPHMILNVNPLKKDALVANFAEFFHFLLSSYSREFKRRVLPSVGVSHLIAIYSGLKRGVYAIITEVHRGLSDPELSSLEGLFQGLRIGFIHFFRYFLGGTFQTASVIFNFGHKLLGGRRPRPNSILDAIWNGILGFLIDTFITPWVLLYKTPTDTFRKTKKKMNFTLALIFSLIRIAICPLFGLLNFLASVTEGLATALIGDFEQFVHIQSRSELMKEIENNRYHEHDEIRRFGV</sequence>
<dbReference type="PANTHER" id="PTHR42264">
    <property type="entry name" value="EPHRIN_REC_LIKE DOMAIN-CONTAINING PROTEIN"/>
    <property type="match status" value="1"/>
</dbReference>
<dbReference type="STRING" id="441375.B6AK00"/>
<keyword evidence="2" id="KW-0472">Membrane</keyword>
<keyword evidence="4" id="KW-1185">Reference proteome</keyword>
<evidence type="ECO:0000256" key="1">
    <source>
        <dbReference type="SAM" id="MobiDB-lite"/>
    </source>
</evidence>
<dbReference type="VEuPathDB" id="CryptoDB:CMU_003800"/>
<accession>B6AK00</accession>
<organism evidence="3 4">
    <name type="scientific">Cryptosporidium muris (strain RN66)</name>
    <dbReference type="NCBI Taxonomy" id="441375"/>
    <lineage>
        <taxon>Eukaryota</taxon>
        <taxon>Sar</taxon>
        <taxon>Alveolata</taxon>
        <taxon>Apicomplexa</taxon>
        <taxon>Conoidasida</taxon>
        <taxon>Coccidia</taxon>
        <taxon>Eucoccidiorida</taxon>
        <taxon>Eimeriorina</taxon>
        <taxon>Cryptosporidiidae</taxon>
        <taxon>Cryptosporidium</taxon>
    </lineage>
</organism>
<feature type="transmembrane region" description="Helical" evidence="2">
    <location>
        <begin position="5885"/>
        <end position="5905"/>
    </location>
</feature>
<protein>
    <submittedName>
        <fullName evidence="3">Uncharacterized protein</fullName>
    </submittedName>
</protein>
<dbReference type="OrthoDB" id="341931at2759"/>
<dbReference type="RefSeq" id="XP_002142890.1">
    <property type="nucleotide sequence ID" value="XM_002142854.1"/>
</dbReference>
<name>B6AK00_CRYMR</name>
<dbReference type="EMBL" id="DS989741">
    <property type="protein sequence ID" value="EEA08541.1"/>
    <property type="molecule type" value="Genomic_DNA"/>
</dbReference>
<evidence type="ECO:0000313" key="4">
    <source>
        <dbReference type="Proteomes" id="UP000001460"/>
    </source>
</evidence>
<feature type="compositionally biased region" description="Basic and acidic residues" evidence="1">
    <location>
        <begin position="5545"/>
        <end position="5559"/>
    </location>
</feature>
<dbReference type="eggNOG" id="ENOG502S2WF">
    <property type="taxonomic scope" value="Eukaryota"/>
</dbReference>
<feature type="transmembrane region" description="Helical" evidence="2">
    <location>
        <begin position="5925"/>
        <end position="5946"/>
    </location>
</feature>
<feature type="region of interest" description="Disordered" evidence="1">
    <location>
        <begin position="5545"/>
        <end position="5565"/>
    </location>
</feature>
<keyword evidence="2" id="KW-0812">Transmembrane</keyword>
<dbReference type="Proteomes" id="UP000001460">
    <property type="component" value="Unassembled WGS sequence"/>
</dbReference>
<evidence type="ECO:0000313" key="3">
    <source>
        <dbReference type="EMBL" id="EEA08541.1"/>
    </source>
</evidence>
<dbReference type="GeneID" id="6998014"/>
<evidence type="ECO:0000256" key="2">
    <source>
        <dbReference type="SAM" id="Phobius"/>
    </source>
</evidence>
<gene>
    <name evidence="3" type="ORF">CMU_003800</name>
</gene>
<proteinExistence type="predicted"/>
<keyword evidence="2" id="KW-1133">Transmembrane helix</keyword>
<reference evidence="3" key="1">
    <citation type="submission" date="2008-06" db="EMBL/GenBank/DDBJ databases">
        <authorList>
            <person name="Lorenzi H."/>
            <person name="Inman J."/>
            <person name="Miller J."/>
            <person name="Schobel S."/>
            <person name="Amedeo P."/>
            <person name="Caler E.V."/>
            <person name="da Silva J."/>
        </authorList>
    </citation>
    <scope>NUCLEOTIDE SEQUENCE [LARGE SCALE GENOMIC DNA]</scope>
    <source>
        <strain evidence="3">RN66</strain>
    </source>
</reference>